<keyword evidence="2 4" id="KW-0808">Transferase</keyword>
<dbReference type="GO" id="GO:0019878">
    <property type="term" value="P:lysine biosynthetic process via aminoadipic acid"/>
    <property type="evidence" value="ECO:0007669"/>
    <property type="project" value="TreeGrafter"/>
</dbReference>
<evidence type="ECO:0000313" key="5">
    <source>
        <dbReference type="Proteomes" id="UP000198406"/>
    </source>
</evidence>
<evidence type="ECO:0000256" key="2">
    <source>
        <dbReference type="ARBA" id="ARBA00022679"/>
    </source>
</evidence>
<dbReference type="SUPFAM" id="SSF56214">
    <property type="entry name" value="4'-phosphopantetheinyl transferase"/>
    <property type="match status" value="1"/>
</dbReference>
<dbReference type="GO" id="GO:0000287">
    <property type="term" value="F:magnesium ion binding"/>
    <property type="evidence" value="ECO:0007669"/>
    <property type="project" value="InterPro"/>
</dbReference>
<reference evidence="4 5" key="1">
    <citation type="journal article" date="2015" name="Plant Cell">
        <title>Oil accumulation by the oleaginous diatom Fistulifera solaris as revealed by the genome and transcriptome.</title>
        <authorList>
            <person name="Tanaka T."/>
            <person name="Maeda Y."/>
            <person name="Veluchamy A."/>
            <person name="Tanaka M."/>
            <person name="Abida H."/>
            <person name="Marechal E."/>
            <person name="Bowler C."/>
            <person name="Muto M."/>
            <person name="Sunaga Y."/>
            <person name="Tanaka M."/>
            <person name="Yoshino T."/>
            <person name="Taniguchi T."/>
            <person name="Fukuda Y."/>
            <person name="Nemoto M."/>
            <person name="Matsumoto M."/>
            <person name="Wong P.S."/>
            <person name="Aburatani S."/>
            <person name="Fujibuchi W."/>
        </authorList>
    </citation>
    <scope>NUCLEOTIDE SEQUENCE [LARGE SCALE GENOMIC DNA]</scope>
    <source>
        <strain evidence="4 5">JPCC DA0580</strain>
    </source>
</reference>
<dbReference type="EC" id="2.7.8.7" evidence="1"/>
<proteinExistence type="predicted"/>
<evidence type="ECO:0000313" key="4">
    <source>
        <dbReference type="EMBL" id="GAX28468.1"/>
    </source>
</evidence>
<evidence type="ECO:0000259" key="3">
    <source>
        <dbReference type="Pfam" id="PF01648"/>
    </source>
</evidence>
<gene>
    <name evidence="4" type="ORF">FisN_4Hu341</name>
</gene>
<dbReference type="Proteomes" id="UP000198406">
    <property type="component" value="Unassembled WGS sequence"/>
</dbReference>
<keyword evidence="5" id="KW-1185">Reference proteome</keyword>
<dbReference type="InParanoid" id="A0A1Z5KRC8"/>
<name>A0A1Z5KRC8_FISSO</name>
<accession>A0A1Z5KRC8</accession>
<dbReference type="InterPro" id="IPR008278">
    <property type="entry name" value="4-PPantetheinyl_Trfase_dom"/>
</dbReference>
<dbReference type="InterPro" id="IPR037143">
    <property type="entry name" value="4-PPantetheinyl_Trfase_dom_sf"/>
</dbReference>
<feature type="domain" description="4'-phosphopantetheinyl transferase" evidence="3">
    <location>
        <begin position="149"/>
        <end position="228"/>
    </location>
</feature>
<protein>
    <recommendedName>
        <fullName evidence="1">holo-[acyl-carrier-protein] synthase</fullName>
        <ecNumber evidence="1">2.7.8.7</ecNumber>
    </recommendedName>
</protein>
<dbReference type="GO" id="GO:0005829">
    <property type="term" value="C:cytosol"/>
    <property type="evidence" value="ECO:0007669"/>
    <property type="project" value="TreeGrafter"/>
</dbReference>
<organism evidence="4 5">
    <name type="scientific">Fistulifera solaris</name>
    <name type="common">Oleaginous diatom</name>
    <dbReference type="NCBI Taxonomy" id="1519565"/>
    <lineage>
        <taxon>Eukaryota</taxon>
        <taxon>Sar</taxon>
        <taxon>Stramenopiles</taxon>
        <taxon>Ochrophyta</taxon>
        <taxon>Bacillariophyta</taxon>
        <taxon>Bacillariophyceae</taxon>
        <taxon>Bacillariophycidae</taxon>
        <taxon>Naviculales</taxon>
        <taxon>Naviculaceae</taxon>
        <taxon>Fistulifera</taxon>
    </lineage>
</organism>
<dbReference type="PANTHER" id="PTHR12215">
    <property type="entry name" value="PHOSPHOPANTETHEINE TRANSFERASE"/>
    <property type="match status" value="1"/>
</dbReference>
<dbReference type="Pfam" id="PF01648">
    <property type="entry name" value="ACPS"/>
    <property type="match status" value="1"/>
</dbReference>
<dbReference type="Gene3D" id="3.90.470.20">
    <property type="entry name" value="4'-phosphopantetheinyl transferase domain"/>
    <property type="match status" value="1"/>
</dbReference>
<dbReference type="EMBL" id="BDSP01000273">
    <property type="protein sequence ID" value="GAX28468.1"/>
    <property type="molecule type" value="Genomic_DNA"/>
</dbReference>
<dbReference type="OrthoDB" id="26719at2759"/>
<comment type="caution">
    <text evidence="4">The sequence shown here is derived from an EMBL/GenBank/DDBJ whole genome shotgun (WGS) entry which is preliminary data.</text>
</comment>
<evidence type="ECO:0000256" key="1">
    <source>
        <dbReference type="ARBA" id="ARBA00013172"/>
    </source>
</evidence>
<sequence length="333" mass="37626">MGHNTYKVQVRLLNVSEVLAVELDTLLQTFEHPSFKVYSAEDYIRAKLIGVGLPDGMDETRGEVLHSIRKFVKVNDRILALASCLLKSEAFFLSHHYPQDGFVQLPRTEHQKPFIPTIDETEFSISLSHQWPFIGISRLVSNGGKQSLGVGLDIVVFEKLNTRLYNTVEEFVAVFRNSFTDGEWLTINEQQDFVLQEFYVQWSVKEAVSKALGVGLGCDFSSFQVTWDLKSPTDGGLWNLIVSHGSQNDEDIMLDLNGTISLNEPEISNQGTSCIRDSNWRFCFLALRDSETSDVLGVACTCLGPFQVNDVVDKAINWKVEWTDLRSILPVYF</sequence>
<dbReference type="AlphaFoldDB" id="A0A1Z5KRC8"/>
<dbReference type="GO" id="GO:0008897">
    <property type="term" value="F:holo-[acyl-carrier-protein] synthase activity"/>
    <property type="evidence" value="ECO:0007669"/>
    <property type="project" value="UniProtKB-EC"/>
</dbReference>
<dbReference type="PANTHER" id="PTHR12215:SF10">
    <property type="entry name" value="L-AMINOADIPATE-SEMIALDEHYDE DEHYDROGENASE-PHOSPHOPANTETHEINYL TRANSFERASE"/>
    <property type="match status" value="1"/>
</dbReference>
<dbReference type="InterPro" id="IPR050559">
    <property type="entry name" value="P-Pant_transferase_sf"/>
</dbReference>